<proteinExistence type="inferred from homology"/>
<dbReference type="FunFam" id="3.40.720.10:FF:000001">
    <property type="entry name" value="2,3-bisphosphoglycerate-independent phosphoglycerate mutase"/>
    <property type="match status" value="1"/>
</dbReference>
<evidence type="ECO:0000256" key="7">
    <source>
        <dbReference type="ARBA" id="ARBA00023211"/>
    </source>
</evidence>
<feature type="binding site" evidence="9 12">
    <location>
        <position position="345"/>
    </location>
    <ligand>
        <name>substrate</name>
    </ligand>
</feature>
<dbReference type="Proteomes" id="UP000198654">
    <property type="component" value="Unassembled WGS sequence"/>
</dbReference>
<feature type="binding site" evidence="9 12">
    <location>
        <begin position="269"/>
        <end position="272"/>
    </location>
    <ligand>
        <name>substrate</name>
    </ligand>
</feature>
<evidence type="ECO:0000256" key="11">
    <source>
        <dbReference type="PIRSR" id="PIRSR001492-1"/>
    </source>
</evidence>
<evidence type="ECO:0000313" key="16">
    <source>
        <dbReference type="EMBL" id="SDL55059.1"/>
    </source>
</evidence>
<sequence length="524" mass="56540">MSDSSTLRPRPVALLILDGYGHSEITEHNAIHAARTPVMDRLKQRYPNGLIHTDGQYVGLPAGQMGNSEVGHMNLGAGRIVYQDFTRITKAIDDGELASISALTAPLDAAARAGKAVHLLGLLSPGGVHSHEDHILAMAELAAARGATRIYVHAFLDGRDTPPKSALASIERLDARLAELVGRDNGFIASIVGRYFAMDRDNRWERVEKAYRLITEGTGEHAAESASAALAAAYEREESDEFVAATSIRPQGEAIAMADGDAAIFMNFRADRARELTRAFVDSGFTGFTRQTQPRLAGDGLVTLTQYAADIPATCAFPPSDLHNTLGEVVSKRGLTQLRIAETEKYAHVTFFFSGGREAEYQGETRELIPSPQDVRTYDEKPEMSAAEVTDKLVAAIDAGSFDLIVCNYANGDMVGHTGKFDAAVKAVEALDECVGRVVEAIERAGGECLITADHGNAEQMVNPDTGAPQTAHTTCEVPLIYVTQRDARLRDDGRLCDIAPTLLTMMGETIPDEMTGNVLVDYH</sequence>
<dbReference type="EMBL" id="FNGI01000004">
    <property type="protein sequence ID" value="SDL55059.1"/>
    <property type="molecule type" value="Genomic_DNA"/>
</dbReference>
<dbReference type="RefSeq" id="WP_089727975.1">
    <property type="nucleotide sequence ID" value="NZ_FNGI01000004.1"/>
</dbReference>
<evidence type="ECO:0000256" key="5">
    <source>
        <dbReference type="ARBA" id="ARBA00022723"/>
    </source>
</evidence>
<evidence type="ECO:0000313" key="17">
    <source>
        <dbReference type="Proteomes" id="UP000198654"/>
    </source>
</evidence>
<evidence type="ECO:0000256" key="13">
    <source>
        <dbReference type="PIRSR" id="PIRSR001492-3"/>
    </source>
</evidence>
<dbReference type="Pfam" id="PF06415">
    <property type="entry name" value="iPGM_N"/>
    <property type="match status" value="1"/>
</dbReference>
<feature type="binding site" evidence="9 12">
    <location>
        <position position="194"/>
    </location>
    <ligand>
        <name>substrate</name>
    </ligand>
</feature>
<dbReference type="Pfam" id="PF01676">
    <property type="entry name" value="Metalloenzyme"/>
    <property type="match status" value="1"/>
</dbReference>
<feature type="binding site" evidence="9 13">
    <location>
        <position position="455"/>
    </location>
    <ligand>
        <name>Mn(2+)</name>
        <dbReference type="ChEBI" id="CHEBI:29035"/>
        <label>2</label>
    </ligand>
</feature>
<dbReference type="GO" id="GO:0006007">
    <property type="term" value="P:glucose catabolic process"/>
    <property type="evidence" value="ECO:0007669"/>
    <property type="project" value="InterPro"/>
</dbReference>
<feature type="binding site" evidence="9 13">
    <location>
        <position position="18"/>
    </location>
    <ligand>
        <name>Mn(2+)</name>
        <dbReference type="ChEBI" id="CHEBI:29035"/>
        <label>2</label>
    </ligand>
</feature>
<keyword evidence="7 9" id="KW-0464">Manganese</keyword>
<dbReference type="FunFam" id="3.40.1450.10:FF:000002">
    <property type="entry name" value="2,3-bisphosphoglycerate-independent phosphoglycerate mutase"/>
    <property type="match status" value="1"/>
</dbReference>
<keyword evidence="8 9" id="KW-0413">Isomerase</keyword>
<evidence type="ECO:0000256" key="1">
    <source>
        <dbReference type="ARBA" id="ARBA00000370"/>
    </source>
</evidence>
<evidence type="ECO:0000259" key="14">
    <source>
        <dbReference type="Pfam" id="PF01676"/>
    </source>
</evidence>
<evidence type="ECO:0000256" key="8">
    <source>
        <dbReference type="ARBA" id="ARBA00023235"/>
    </source>
</evidence>
<organism evidence="16 17">
    <name type="scientific">Modicisalibacter muralis</name>
    <dbReference type="NCBI Taxonomy" id="119000"/>
    <lineage>
        <taxon>Bacteria</taxon>
        <taxon>Pseudomonadati</taxon>
        <taxon>Pseudomonadota</taxon>
        <taxon>Gammaproteobacteria</taxon>
        <taxon>Oceanospirillales</taxon>
        <taxon>Halomonadaceae</taxon>
        <taxon>Modicisalibacter</taxon>
    </lineage>
</organism>
<evidence type="ECO:0000256" key="4">
    <source>
        <dbReference type="ARBA" id="ARBA00008819"/>
    </source>
</evidence>
<keyword evidence="17" id="KW-1185">Reference proteome</keyword>
<dbReference type="PANTHER" id="PTHR31637">
    <property type="entry name" value="2,3-BISPHOSPHOGLYCERATE-INDEPENDENT PHOSPHOGLYCERATE MUTASE"/>
    <property type="match status" value="1"/>
</dbReference>
<evidence type="ECO:0000259" key="15">
    <source>
        <dbReference type="Pfam" id="PF06415"/>
    </source>
</evidence>
<accession>A0A1G9KZH6</accession>
<gene>
    <name evidence="9" type="primary">gpmI</name>
    <name evidence="16" type="ORF">SAMN05661010_01963</name>
</gene>
<dbReference type="PIRSF" id="PIRSF001492">
    <property type="entry name" value="IPGAM"/>
    <property type="match status" value="1"/>
</dbReference>
<name>A0A1G9KZH6_9GAMM</name>
<evidence type="ECO:0000256" key="2">
    <source>
        <dbReference type="ARBA" id="ARBA00002315"/>
    </source>
</evidence>
<feature type="active site" description="Phosphoserine intermediate" evidence="9 11">
    <location>
        <position position="68"/>
    </location>
</feature>
<dbReference type="OrthoDB" id="9800863at2"/>
<feature type="domain" description="Metalloenzyme" evidence="14">
    <location>
        <begin position="11"/>
        <end position="508"/>
    </location>
</feature>
<feature type="binding site" evidence="9 12">
    <location>
        <begin position="159"/>
        <end position="160"/>
    </location>
    <ligand>
        <name>substrate</name>
    </ligand>
</feature>
<keyword evidence="5 9" id="KW-0479">Metal-binding</keyword>
<comment type="cofactor">
    <cofactor evidence="9">
        <name>Mn(2+)</name>
        <dbReference type="ChEBI" id="CHEBI:29035"/>
    </cofactor>
    <text evidence="9">Binds 2 manganese ions per subunit.</text>
</comment>
<dbReference type="HAMAP" id="MF_01038">
    <property type="entry name" value="GpmI"/>
    <property type="match status" value="1"/>
</dbReference>
<comment type="subunit">
    <text evidence="9">Monomer.</text>
</comment>
<dbReference type="InterPro" id="IPR005995">
    <property type="entry name" value="Pgm_bpd_ind"/>
</dbReference>
<evidence type="ECO:0000256" key="6">
    <source>
        <dbReference type="ARBA" id="ARBA00023152"/>
    </source>
</evidence>
<keyword evidence="6 9" id="KW-0324">Glycolysis</keyword>
<dbReference type="SUPFAM" id="SSF53649">
    <property type="entry name" value="Alkaline phosphatase-like"/>
    <property type="match status" value="1"/>
</dbReference>
<feature type="binding site" evidence="9 12">
    <location>
        <position position="129"/>
    </location>
    <ligand>
        <name>substrate</name>
    </ligand>
</feature>
<reference evidence="16 17" key="1">
    <citation type="submission" date="2016-10" db="EMBL/GenBank/DDBJ databases">
        <authorList>
            <person name="de Groot N.N."/>
        </authorList>
    </citation>
    <scope>NUCLEOTIDE SEQUENCE [LARGE SCALE GENOMIC DNA]</scope>
    <source>
        <strain evidence="16 17">DSM 14789</strain>
    </source>
</reference>
<dbReference type="PANTHER" id="PTHR31637:SF0">
    <property type="entry name" value="2,3-BISPHOSPHOGLYCERATE-INDEPENDENT PHOSPHOGLYCERATE MUTASE"/>
    <property type="match status" value="1"/>
</dbReference>
<feature type="binding site" evidence="9 13">
    <location>
        <position position="413"/>
    </location>
    <ligand>
        <name>Mn(2+)</name>
        <dbReference type="ChEBI" id="CHEBI:29035"/>
        <label>1</label>
    </ligand>
</feature>
<dbReference type="InterPro" id="IPR011258">
    <property type="entry name" value="BPG-indep_PGM_N"/>
</dbReference>
<dbReference type="CDD" id="cd16010">
    <property type="entry name" value="iPGM"/>
    <property type="match status" value="1"/>
</dbReference>
<comment type="function">
    <text evidence="2 9">Catalyzes the interconversion of 2-phosphoglycerate and 3-phosphoglycerate.</text>
</comment>
<dbReference type="Gene3D" id="3.40.1450.10">
    <property type="entry name" value="BPG-independent phosphoglycerate mutase, domain B"/>
    <property type="match status" value="1"/>
</dbReference>
<dbReference type="InterPro" id="IPR006124">
    <property type="entry name" value="Metalloenzyme"/>
</dbReference>
<dbReference type="GO" id="GO:0004619">
    <property type="term" value="F:phosphoglycerate mutase activity"/>
    <property type="evidence" value="ECO:0007669"/>
    <property type="project" value="UniProtKB-UniRule"/>
</dbReference>
<evidence type="ECO:0000256" key="9">
    <source>
        <dbReference type="HAMAP-Rule" id="MF_01038"/>
    </source>
</evidence>
<dbReference type="InterPro" id="IPR017850">
    <property type="entry name" value="Alkaline_phosphatase_core_sf"/>
</dbReference>
<feature type="domain" description="BPG-independent PGAM N-terminal" evidence="15">
    <location>
        <begin position="88"/>
        <end position="308"/>
    </location>
</feature>
<feature type="binding site" evidence="9 13">
    <location>
        <position position="473"/>
    </location>
    <ligand>
        <name>Mn(2+)</name>
        <dbReference type="ChEBI" id="CHEBI:29035"/>
        <label>1</label>
    </ligand>
</feature>
<evidence type="ECO:0000256" key="10">
    <source>
        <dbReference type="NCBIfam" id="TIGR01307"/>
    </source>
</evidence>
<feature type="binding site" evidence="9 12">
    <location>
        <position position="200"/>
    </location>
    <ligand>
        <name>substrate</name>
    </ligand>
</feature>
<dbReference type="EC" id="5.4.2.12" evidence="9 10"/>
<evidence type="ECO:0000256" key="12">
    <source>
        <dbReference type="PIRSR" id="PIRSR001492-2"/>
    </source>
</evidence>
<dbReference type="SUPFAM" id="SSF64158">
    <property type="entry name" value="2,3-Bisphosphoglycerate-independent phosphoglycerate mutase, substrate-binding domain"/>
    <property type="match status" value="1"/>
</dbReference>
<dbReference type="InterPro" id="IPR036646">
    <property type="entry name" value="PGAM_B_sf"/>
</dbReference>
<dbReference type="GO" id="GO:0006096">
    <property type="term" value="P:glycolytic process"/>
    <property type="evidence" value="ECO:0007669"/>
    <property type="project" value="UniProtKB-UniRule"/>
</dbReference>
<comment type="similarity">
    <text evidence="4 9">Belongs to the BPG-independent phosphoglycerate mutase family.</text>
</comment>
<comment type="pathway">
    <text evidence="3 9">Carbohydrate degradation; glycolysis; pyruvate from D-glyceraldehyde 3-phosphate: step 3/5.</text>
</comment>
<dbReference type="GO" id="GO:0005829">
    <property type="term" value="C:cytosol"/>
    <property type="evidence" value="ECO:0007669"/>
    <property type="project" value="TreeGrafter"/>
</dbReference>
<dbReference type="STRING" id="119000.SAMN05661010_01963"/>
<feature type="binding site" evidence="9 13">
    <location>
        <position position="454"/>
    </location>
    <ligand>
        <name>Mn(2+)</name>
        <dbReference type="ChEBI" id="CHEBI:29035"/>
        <label>2</label>
    </ligand>
</feature>
<dbReference type="NCBIfam" id="TIGR01307">
    <property type="entry name" value="pgm_bpd_ind"/>
    <property type="match status" value="1"/>
</dbReference>
<comment type="catalytic activity">
    <reaction evidence="1 9">
        <text>(2R)-2-phosphoglycerate = (2R)-3-phosphoglycerate</text>
        <dbReference type="Rhea" id="RHEA:15901"/>
        <dbReference type="ChEBI" id="CHEBI:58272"/>
        <dbReference type="ChEBI" id="CHEBI:58289"/>
        <dbReference type="EC" id="5.4.2.12"/>
    </reaction>
</comment>
<feature type="binding site" evidence="9 13">
    <location>
        <position position="68"/>
    </location>
    <ligand>
        <name>Mn(2+)</name>
        <dbReference type="ChEBI" id="CHEBI:29035"/>
        <label>2</label>
    </ligand>
</feature>
<evidence type="ECO:0000256" key="3">
    <source>
        <dbReference type="ARBA" id="ARBA00004798"/>
    </source>
</evidence>
<dbReference type="GO" id="GO:0030145">
    <property type="term" value="F:manganese ion binding"/>
    <property type="evidence" value="ECO:0007669"/>
    <property type="project" value="UniProtKB-UniRule"/>
</dbReference>
<dbReference type="UniPathway" id="UPA00109">
    <property type="reaction ID" value="UER00186"/>
</dbReference>
<dbReference type="AlphaFoldDB" id="A0A1G9KZH6"/>
<feature type="binding site" evidence="9 13">
    <location>
        <position position="417"/>
    </location>
    <ligand>
        <name>Mn(2+)</name>
        <dbReference type="ChEBI" id="CHEBI:29035"/>
        <label>1</label>
    </ligand>
</feature>
<protein>
    <recommendedName>
        <fullName evidence="9 10">2,3-bisphosphoglycerate-independent phosphoglycerate mutase</fullName>
        <shortName evidence="9">BPG-independent PGAM</shortName>
        <shortName evidence="9">Phosphoglyceromutase</shortName>
        <shortName evidence="9">iPGM</shortName>
        <ecNumber evidence="9 10">5.4.2.12</ecNumber>
    </recommendedName>
</protein>
<dbReference type="Gene3D" id="3.40.720.10">
    <property type="entry name" value="Alkaline Phosphatase, subunit A"/>
    <property type="match status" value="1"/>
</dbReference>